<dbReference type="CDD" id="cd10959">
    <property type="entry name" value="CE4_NodB_like_3"/>
    <property type="match status" value="1"/>
</dbReference>
<organism evidence="2 3">
    <name type="scientific">Microbacterium immunditiarum</name>
    <dbReference type="NCBI Taxonomy" id="337480"/>
    <lineage>
        <taxon>Bacteria</taxon>
        <taxon>Bacillati</taxon>
        <taxon>Actinomycetota</taxon>
        <taxon>Actinomycetes</taxon>
        <taxon>Micrococcales</taxon>
        <taxon>Microbacteriaceae</taxon>
        <taxon>Microbacterium</taxon>
    </lineage>
</organism>
<evidence type="ECO:0000259" key="1">
    <source>
        <dbReference type="PROSITE" id="PS51677"/>
    </source>
</evidence>
<accession>A0A7Y9GLU9</accession>
<dbReference type="InterPro" id="IPR050248">
    <property type="entry name" value="Polysacc_deacetylase_ArnD"/>
</dbReference>
<dbReference type="EMBL" id="JACCBV010000001">
    <property type="protein sequence ID" value="NYE18716.1"/>
    <property type="molecule type" value="Genomic_DNA"/>
</dbReference>
<dbReference type="GO" id="GO:0005975">
    <property type="term" value="P:carbohydrate metabolic process"/>
    <property type="evidence" value="ECO:0007669"/>
    <property type="project" value="InterPro"/>
</dbReference>
<comment type="caution">
    <text evidence="2">The sequence shown here is derived from an EMBL/GenBank/DDBJ whole genome shotgun (WGS) entry which is preliminary data.</text>
</comment>
<dbReference type="PANTHER" id="PTHR10587:SF137">
    <property type="entry name" value="4-DEOXY-4-FORMAMIDO-L-ARABINOSE-PHOSPHOUNDECAPRENOL DEFORMYLASE ARND-RELATED"/>
    <property type="match status" value="1"/>
</dbReference>
<dbReference type="Pfam" id="PF01522">
    <property type="entry name" value="Polysacc_deac_1"/>
    <property type="match status" value="1"/>
</dbReference>
<protein>
    <submittedName>
        <fullName evidence="2">Peptidoglycan/xylan/chitin deacetylase (PgdA/CDA1 family)</fullName>
    </submittedName>
</protein>
<proteinExistence type="predicted"/>
<dbReference type="Proteomes" id="UP000576969">
    <property type="component" value="Unassembled WGS sequence"/>
</dbReference>
<gene>
    <name evidence="2" type="ORF">BJ991_000744</name>
</gene>
<dbReference type="InterPro" id="IPR002509">
    <property type="entry name" value="NODB_dom"/>
</dbReference>
<feature type="domain" description="NodB homology" evidence="1">
    <location>
        <begin position="49"/>
        <end position="240"/>
    </location>
</feature>
<dbReference type="PANTHER" id="PTHR10587">
    <property type="entry name" value="GLYCOSYL TRANSFERASE-RELATED"/>
    <property type="match status" value="1"/>
</dbReference>
<dbReference type="RefSeq" id="WP_179487559.1">
    <property type="nucleotide sequence ID" value="NZ_JACCBV010000001.1"/>
</dbReference>
<dbReference type="InterPro" id="IPR011330">
    <property type="entry name" value="Glyco_hydro/deAcase_b/a-brl"/>
</dbReference>
<dbReference type="SUPFAM" id="SSF88713">
    <property type="entry name" value="Glycoside hydrolase/deacetylase"/>
    <property type="match status" value="1"/>
</dbReference>
<dbReference type="Gene3D" id="3.20.20.370">
    <property type="entry name" value="Glycoside hydrolase/deacetylase"/>
    <property type="match status" value="1"/>
</dbReference>
<name>A0A7Y9GLU9_9MICO</name>
<dbReference type="GO" id="GO:0016810">
    <property type="term" value="F:hydrolase activity, acting on carbon-nitrogen (but not peptide) bonds"/>
    <property type="evidence" value="ECO:0007669"/>
    <property type="project" value="InterPro"/>
</dbReference>
<sequence>MTSLLVRRRDLEAVPPPAGEFRSVRYGKGFLPSWLFASFGTHCVDTHERVVSLTYDDGPNPRDTPRILDLLAERRATATFFVLAEPAAQHPDIVRRIVVEGHEVALHGLNHRALTELTDREALDSIRRSRATVEDIAGVPVRLYRPPYGSHTLRQAWGIRRLGLELIIWSGDALDWLHDTEAAVAERAIAGIFPGAILLLHDARADPERLAPGERLPEFDRADVLRRVLDAIDERGYTTATTSELLHAHPNVKSMSRESLFRS</sequence>
<dbReference type="AlphaFoldDB" id="A0A7Y9GLU9"/>
<keyword evidence="3" id="KW-1185">Reference proteome</keyword>
<evidence type="ECO:0000313" key="3">
    <source>
        <dbReference type="Proteomes" id="UP000576969"/>
    </source>
</evidence>
<reference evidence="2 3" key="1">
    <citation type="submission" date="2020-07" db="EMBL/GenBank/DDBJ databases">
        <title>Sequencing the genomes of 1000 actinobacteria strains.</title>
        <authorList>
            <person name="Klenk H.-P."/>
        </authorList>
    </citation>
    <scope>NUCLEOTIDE SEQUENCE [LARGE SCALE GENOMIC DNA]</scope>
    <source>
        <strain evidence="2 3">DSM 24662</strain>
    </source>
</reference>
<evidence type="ECO:0000313" key="2">
    <source>
        <dbReference type="EMBL" id="NYE18716.1"/>
    </source>
</evidence>
<dbReference type="PROSITE" id="PS51677">
    <property type="entry name" value="NODB"/>
    <property type="match status" value="1"/>
</dbReference>